<comment type="similarity">
    <text evidence="1">Belongs to the Gfo/Idh/MocA family.</text>
</comment>
<evidence type="ECO:0000256" key="1">
    <source>
        <dbReference type="ARBA" id="ARBA00010928"/>
    </source>
</evidence>
<dbReference type="InterPro" id="IPR000683">
    <property type="entry name" value="Gfo/Idh/MocA-like_OxRdtase_N"/>
</dbReference>
<organism evidence="5 6">
    <name type="scientific">Palleronia aestuarii</name>
    <dbReference type="NCBI Taxonomy" id="568105"/>
    <lineage>
        <taxon>Bacteria</taxon>
        <taxon>Pseudomonadati</taxon>
        <taxon>Pseudomonadota</taxon>
        <taxon>Alphaproteobacteria</taxon>
        <taxon>Rhodobacterales</taxon>
        <taxon>Roseobacteraceae</taxon>
        <taxon>Palleronia</taxon>
    </lineage>
</organism>
<evidence type="ECO:0000259" key="4">
    <source>
        <dbReference type="Pfam" id="PF22725"/>
    </source>
</evidence>
<dbReference type="OrthoDB" id="9792935at2"/>
<dbReference type="Gene3D" id="3.40.50.720">
    <property type="entry name" value="NAD(P)-binding Rossmann-like Domain"/>
    <property type="match status" value="1"/>
</dbReference>
<dbReference type="PANTHER" id="PTHR22604">
    <property type="entry name" value="OXIDOREDUCTASES"/>
    <property type="match status" value="1"/>
</dbReference>
<dbReference type="InterPro" id="IPR055170">
    <property type="entry name" value="GFO_IDH_MocA-like_dom"/>
</dbReference>
<dbReference type="GO" id="GO:0000166">
    <property type="term" value="F:nucleotide binding"/>
    <property type="evidence" value="ECO:0007669"/>
    <property type="project" value="InterPro"/>
</dbReference>
<dbReference type="Proteomes" id="UP000248916">
    <property type="component" value="Unassembled WGS sequence"/>
</dbReference>
<keyword evidence="6" id="KW-1185">Reference proteome</keyword>
<dbReference type="GO" id="GO:0016491">
    <property type="term" value="F:oxidoreductase activity"/>
    <property type="evidence" value="ECO:0007669"/>
    <property type="project" value="UniProtKB-KW"/>
</dbReference>
<evidence type="ECO:0000259" key="3">
    <source>
        <dbReference type="Pfam" id="PF01408"/>
    </source>
</evidence>
<dbReference type="InterPro" id="IPR036291">
    <property type="entry name" value="NAD(P)-bd_dom_sf"/>
</dbReference>
<dbReference type="Pfam" id="PF01408">
    <property type="entry name" value="GFO_IDH_MocA"/>
    <property type="match status" value="1"/>
</dbReference>
<dbReference type="SUPFAM" id="SSF55347">
    <property type="entry name" value="Glyceraldehyde-3-phosphate dehydrogenase-like, C-terminal domain"/>
    <property type="match status" value="1"/>
</dbReference>
<evidence type="ECO:0000313" key="6">
    <source>
        <dbReference type="Proteomes" id="UP000248916"/>
    </source>
</evidence>
<reference evidence="5 6" key="1">
    <citation type="submission" date="2018-06" db="EMBL/GenBank/DDBJ databases">
        <title>Genomic Encyclopedia of Archaeal and Bacterial Type Strains, Phase II (KMG-II): from individual species to whole genera.</title>
        <authorList>
            <person name="Goeker M."/>
        </authorList>
    </citation>
    <scope>NUCLEOTIDE SEQUENCE [LARGE SCALE GENOMIC DNA]</scope>
    <source>
        <strain evidence="5 6">DSM 22009</strain>
    </source>
</reference>
<gene>
    <name evidence="5" type="ORF">LX81_02322</name>
</gene>
<accession>A0A2W7N7L1</accession>
<evidence type="ECO:0000313" key="5">
    <source>
        <dbReference type="EMBL" id="PZX16050.1"/>
    </source>
</evidence>
<dbReference type="SUPFAM" id="SSF51735">
    <property type="entry name" value="NAD(P)-binding Rossmann-fold domains"/>
    <property type="match status" value="1"/>
</dbReference>
<dbReference type="Pfam" id="PF22725">
    <property type="entry name" value="GFO_IDH_MocA_C3"/>
    <property type="match status" value="1"/>
</dbReference>
<dbReference type="Gene3D" id="3.30.360.10">
    <property type="entry name" value="Dihydrodipicolinate Reductase, domain 2"/>
    <property type="match status" value="1"/>
</dbReference>
<comment type="caution">
    <text evidence="5">The sequence shown here is derived from an EMBL/GenBank/DDBJ whole genome shotgun (WGS) entry which is preliminary data.</text>
</comment>
<dbReference type="AlphaFoldDB" id="A0A2W7N7L1"/>
<dbReference type="EMBL" id="QKZL01000008">
    <property type="protein sequence ID" value="PZX16050.1"/>
    <property type="molecule type" value="Genomic_DNA"/>
</dbReference>
<feature type="domain" description="GFO/IDH/MocA-like oxidoreductase" evidence="4">
    <location>
        <begin position="133"/>
        <end position="246"/>
    </location>
</feature>
<dbReference type="InterPro" id="IPR050984">
    <property type="entry name" value="Gfo/Idh/MocA_domain"/>
</dbReference>
<feature type="domain" description="Gfo/Idh/MocA-like oxidoreductase N-terminal" evidence="3">
    <location>
        <begin position="5"/>
        <end position="124"/>
    </location>
</feature>
<dbReference type="PANTHER" id="PTHR22604:SF105">
    <property type="entry name" value="TRANS-1,2-DIHYDROBENZENE-1,2-DIOL DEHYDROGENASE"/>
    <property type="match status" value="1"/>
</dbReference>
<name>A0A2W7N7L1_9RHOB</name>
<evidence type="ECO:0000256" key="2">
    <source>
        <dbReference type="ARBA" id="ARBA00023002"/>
    </source>
</evidence>
<keyword evidence="2" id="KW-0560">Oxidoreductase</keyword>
<protein>
    <submittedName>
        <fullName evidence="5">Putative dehydrogenase</fullName>
    </submittedName>
</protein>
<sequence length="321" mass="35108">MSEPIRWGILGASSFAERSLAPALHLSRGSVFSALATRDVAKAAPFQAINGDLAVHDSYEALLASPDVDAIYVPLPNSLHVEWTIRALEAGKHVLCEKPIAMEEAEFDRMIAARDAAGKLAAEGFMIVHHPQWQKARDLLEEGILGELAHVEVVFSFNNAADTSNIRNLANMGGGGLRDIGVYAFGSVRFATGAEPDVLSARLEMEQDFDVFADVSARFPGFNYHAIVSTRLAKRQSVVFHGRDGVMTLTTPFNAGTFDQAEIHLETRQNEVTVLRYPGVNQYVLQVEAFCRSAREGTPYAWTLEDARGTQRMIDMALADG</sequence>
<dbReference type="RefSeq" id="WP_111537458.1">
    <property type="nucleotide sequence ID" value="NZ_QKZL01000008.1"/>
</dbReference>
<proteinExistence type="inferred from homology"/>